<comment type="caution">
    <text evidence="1">The sequence shown here is derived from an EMBL/GenBank/DDBJ whole genome shotgun (WGS) entry which is preliminary data.</text>
</comment>
<protein>
    <submittedName>
        <fullName evidence="1">Uncharacterized protein</fullName>
    </submittedName>
</protein>
<evidence type="ECO:0000313" key="2">
    <source>
        <dbReference type="Proteomes" id="UP000321361"/>
    </source>
</evidence>
<proteinExistence type="predicted"/>
<sequence>MLFRFLYYAVNNDGHHINKFRYRNVERGGTGTSVQRKCMSDKKIAAFRYTDR</sequence>
<evidence type="ECO:0000313" key="1">
    <source>
        <dbReference type="EMBL" id="GEK35863.1"/>
    </source>
</evidence>
<dbReference type="Proteomes" id="UP000321361">
    <property type="component" value="Unassembled WGS sequence"/>
</dbReference>
<gene>
    <name evidence="1" type="ORF">ETH01_01500</name>
</gene>
<name>A0A510W9G3_ENTTH</name>
<dbReference type="EMBL" id="BJUG01000001">
    <property type="protein sequence ID" value="GEK35863.1"/>
    <property type="molecule type" value="Genomic_DNA"/>
</dbReference>
<reference evidence="1 2" key="1">
    <citation type="submission" date="2019-07" db="EMBL/GenBank/DDBJ databases">
        <title>Whole genome shotgun sequence of Enterococcus thailandicus NBRC 101867.</title>
        <authorList>
            <person name="Hosoyama A."/>
            <person name="Uohara A."/>
            <person name="Ohji S."/>
            <person name="Ichikawa N."/>
        </authorList>
    </citation>
    <scope>NUCLEOTIDE SEQUENCE [LARGE SCALE GENOMIC DNA]</scope>
    <source>
        <strain evidence="1 2">NBRC 101867</strain>
    </source>
</reference>
<organism evidence="1 2">
    <name type="scientific">Enterococcus thailandicus</name>
    <dbReference type="NCBI Taxonomy" id="417368"/>
    <lineage>
        <taxon>Bacteria</taxon>
        <taxon>Bacillati</taxon>
        <taxon>Bacillota</taxon>
        <taxon>Bacilli</taxon>
        <taxon>Lactobacillales</taxon>
        <taxon>Enterococcaceae</taxon>
        <taxon>Enterococcus</taxon>
    </lineage>
</organism>
<accession>A0A510W9G3</accession>
<dbReference type="AlphaFoldDB" id="A0A510W9G3"/>